<reference evidence="3 4" key="1">
    <citation type="submission" date="2018-03" db="EMBL/GenBank/DDBJ databases">
        <title>Genomic Encyclopedia of Type Strains, Phase III (KMG-III): the genomes of soil and plant-associated and newly described type strains.</title>
        <authorList>
            <person name="Whitman W."/>
        </authorList>
    </citation>
    <scope>NUCLEOTIDE SEQUENCE [LARGE SCALE GENOMIC DNA]</scope>
    <source>
        <strain evidence="3 4">CGMCC 1.12700</strain>
    </source>
</reference>
<dbReference type="OrthoDB" id="1357763at2"/>
<feature type="chain" id="PRO_5015121545" evidence="1">
    <location>
        <begin position="20"/>
        <end position="156"/>
    </location>
</feature>
<gene>
    <name evidence="3" type="ORF">B0I18_101560</name>
</gene>
<dbReference type="InterPro" id="IPR027843">
    <property type="entry name" value="DUF4440"/>
</dbReference>
<feature type="signal peptide" evidence="1">
    <location>
        <begin position="1"/>
        <end position="19"/>
    </location>
</feature>
<feature type="domain" description="DUF4440" evidence="2">
    <location>
        <begin position="39"/>
        <end position="148"/>
    </location>
</feature>
<dbReference type="InterPro" id="IPR032710">
    <property type="entry name" value="NTF2-like_dom_sf"/>
</dbReference>
<evidence type="ECO:0000313" key="3">
    <source>
        <dbReference type="EMBL" id="PSK94404.1"/>
    </source>
</evidence>
<dbReference type="RefSeq" id="WP_106521109.1">
    <property type="nucleotide sequence ID" value="NZ_PYGD01000001.1"/>
</dbReference>
<dbReference type="Pfam" id="PF14534">
    <property type="entry name" value="DUF4440"/>
    <property type="match status" value="1"/>
</dbReference>
<protein>
    <submittedName>
        <fullName evidence="3">Uncharacterized protein DUF4440</fullName>
    </submittedName>
</protein>
<dbReference type="SUPFAM" id="SSF54427">
    <property type="entry name" value="NTF2-like"/>
    <property type="match status" value="1"/>
</dbReference>
<dbReference type="EMBL" id="PYGD01000001">
    <property type="protein sequence ID" value="PSK94404.1"/>
    <property type="molecule type" value="Genomic_DNA"/>
</dbReference>
<name>A0A2P8DB06_9BACT</name>
<proteinExistence type="predicted"/>
<organism evidence="3 4">
    <name type="scientific">Taibaiella chishuiensis</name>
    <dbReference type="NCBI Taxonomy" id="1434707"/>
    <lineage>
        <taxon>Bacteria</taxon>
        <taxon>Pseudomonadati</taxon>
        <taxon>Bacteroidota</taxon>
        <taxon>Chitinophagia</taxon>
        <taxon>Chitinophagales</taxon>
        <taxon>Chitinophagaceae</taxon>
        <taxon>Taibaiella</taxon>
    </lineage>
</organism>
<keyword evidence="4" id="KW-1185">Reference proteome</keyword>
<accession>A0A2P8DB06</accession>
<keyword evidence="1" id="KW-0732">Signal</keyword>
<dbReference type="Proteomes" id="UP000240572">
    <property type="component" value="Unassembled WGS sequence"/>
</dbReference>
<dbReference type="AlphaFoldDB" id="A0A2P8DB06"/>
<dbReference type="Gene3D" id="3.10.450.50">
    <property type="match status" value="1"/>
</dbReference>
<comment type="caution">
    <text evidence="3">The sequence shown here is derived from an EMBL/GenBank/DDBJ whole genome shotgun (WGS) entry which is preliminary data.</text>
</comment>
<evidence type="ECO:0000259" key="2">
    <source>
        <dbReference type="Pfam" id="PF14534"/>
    </source>
</evidence>
<evidence type="ECO:0000313" key="4">
    <source>
        <dbReference type="Proteomes" id="UP000240572"/>
    </source>
</evidence>
<sequence>MKKYVLLAACCLFAQLVLAQLRPSDSVYKKIVSLDSLVFEEGFNKCNHSFYDEIIAEDLEFYHDLGGITQGRADFIRSVKNNICGGKEKMKRSLDHMKVYPLKDKGKIYGAVQEGLHSFYIRSKNDWTKTGSARFVHLWLYDGTHWQLKRVLSYNH</sequence>
<evidence type="ECO:0000256" key="1">
    <source>
        <dbReference type="SAM" id="SignalP"/>
    </source>
</evidence>